<sequence>MNHHPTTAEASVRTVRSLPSPDADARDVVVYYHQPVKARLLREVMLPLAESAAAAGLAAHVERHWLHGPHLKLRLEGPRGRVDSVARSVAGTARDWVRVRPSHSGLSERQLLERAAEVGRAELVAGPYGPIVADNTVRVEPVDREPLRALLGADGLGLRDALLRAGLGPLRAGARFLAEHGDRAQARVQLAVAALAAHAGAHPGGLAGGHFSYVSHLEDFLFHDDPDGRLRERFEQQGQRVDRAVTGLVGRIAGGGAEGWERAWAVYSAGAWEVVARRYAEGADLHGEPDAYRLRAAATGDAATARRWNRAERSGYSEFHRLLARSDPGGTMWSRPDYLIHRTTTNALYRLLALCDVTPSERYLAAHLVIRTVPALTGCDWRAEIGAATAAVEAAS</sequence>
<gene>
    <name evidence="1" type="ORF">CP968_31625</name>
</gene>
<proteinExistence type="predicted"/>
<organism evidence="1 2">
    <name type="scientific">Streptomyces subrutilus</name>
    <dbReference type="NCBI Taxonomy" id="36818"/>
    <lineage>
        <taxon>Bacteria</taxon>
        <taxon>Bacillati</taxon>
        <taxon>Actinomycetota</taxon>
        <taxon>Actinomycetes</taxon>
        <taxon>Kitasatosporales</taxon>
        <taxon>Streptomycetaceae</taxon>
        <taxon>Streptomyces</taxon>
    </lineage>
</organism>
<name>A0A5P2UTL7_9ACTN</name>
<keyword evidence="2" id="KW-1185">Reference proteome</keyword>
<dbReference type="KEGG" id="ssub:CP968_31625"/>
<evidence type="ECO:0000313" key="2">
    <source>
        <dbReference type="Proteomes" id="UP000326831"/>
    </source>
</evidence>
<dbReference type="AlphaFoldDB" id="A0A5P2UTL7"/>
<dbReference type="OrthoDB" id="70280at2"/>
<accession>A0A5P2UTL7</accession>
<evidence type="ECO:0000313" key="1">
    <source>
        <dbReference type="EMBL" id="QEU82220.1"/>
    </source>
</evidence>
<reference evidence="1 2" key="1">
    <citation type="submission" date="2017-09" db="EMBL/GenBank/DDBJ databases">
        <authorList>
            <person name="Lee N."/>
            <person name="Cho B.-K."/>
        </authorList>
    </citation>
    <scope>NUCLEOTIDE SEQUENCE [LARGE SCALE GENOMIC DNA]</scope>
    <source>
        <strain evidence="1 2">ATCC 27467</strain>
    </source>
</reference>
<dbReference type="Proteomes" id="UP000326831">
    <property type="component" value="Chromosome"/>
</dbReference>
<protein>
    <submittedName>
        <fullName evidence="1">Uncharacterized protein</fullName>
    </submittedName>
</protein>
<dbReference type="EMBL" id="CP023701">
    <property type="protein sequence ID" value="QEU82220.1"/>
    <property type="molecule type" value="Genomic_DNA"/>
</dbReference>